<sequence length="95" mass="11133">MSLAIAYEKYEYMTKRQIFNALLNAEKKYEKMKSDLENQKNLVSFLKAKSKKKINEISYTPNDETIKAIQECEQGGNSKSYNSYDDFLKELKSEI</sequence>
<dbReference type="RefSeq" id="WP_179975349.1">
    <property type="nucleotide sequence ID" value="NZ_CP049075.1"/>
</dbReference>
<dbReference type="KEGG" id="cinf:CINF_0107"/>
<proteinExistence type="predicted"/>
<evidence type="ECO:0000256" key="1">
    <source>
        <dbReference type="SAM" id="Coils"/>
    </source>
</evidence>
<evidence type="ECO:0000313" key="2">
    <source>
        <dbReference type="EMBL" id="QLI04660.1"/>
    </source>
</evidence>
<keyword evidence="3" id="KW-1185">Reference proteome</keyword>
<dbReference type="Proteomes" id="UP000509414">
    <property type="component" value="Chromosome"/>
</dbReference>
<feature type="coiled-coil region" evidence="1">
    <location>
        <begin position="19"/>
        <end position="49"/>
    </location>
</feature>
<accession>A0A7H9CEN4</accession>
<dbReference type="EMBL" id="CP049075">
    <property type="protein sequence ID" value="QLI04660.1"/>
    <property type="molecule type" value="Genomic_DNA"/>
</dbReference>
<keyword evidence="1" id="KW-0175">Coiled coil</keyword>
<reference evidence="2 3" key="1">
    <citation type="submission" date="2020-02" db="EMBL/GenBank/DDBJ databases">
        <title>Complete genome sequence of the novel Campylobacter species Candidatus Campylobacter infans.</title>
        <authorList>
            <person name="Duim B."/>
            <person name="Zomer A."/>
            <person name="van der Graaf L."/>
            <person name="Wagenaar J."/>
        </authorList>
    </citation>
    <scope>NUCLEOTIDE SEQUENCE [LARGE SCALE GENOMIC DNA]</scope>
    <source>
        <strain evidence="2 3">19S00001</strain>
    </source>
</reference>
<evidence type="ECO:0000313" key="3">
    <source>
        <dbReference type="Proteomes" id="UP000509414"/>
    </source>
</evidence>
<name>A0A7H9CEN4_9BACT</name>
<organism evidence="2 3">
    <name type="scientific">Candidatus Campylobacter infans</name>
    <dbReference type="NCBI Taxonomy" id="2561898"/>
    <lineage>
        <taxon>Bacteria</taxon>
        <taxon>Pseudomonadati</taxon>
        <taxon>Campylobacterota</taxon>
        <taxon>Epsilonproteobacteria</taxon>
        <taxon>Campylobacterales</taxon>
        <taxon>Campylobacteraceae</taxon>
        <taxon>Campylobacter</taxon>
    </lineage>
</organism>
<gene>
    <name evidence="2" type="ORF">CINF_0107</name>
</gene>
<dbReference type="AlphaFoldDB" id="A0A7H9CEN4"/>
<protein>
    <submittedName>
        <fullName evidence="2">Uncharacterized protein</fullName>
    </submittedName>
</protein>